<keyword evidence="1 4" id="KW-0378">Hydrolase</keyword>
<dbReference type="Pfam" id="PF01734">
    <property type="entry name" value="Patatin"/>
    <property type="match status" value="1"/>
</dbReference>
<evidence type="ECO:0000313" key="6">
    <source>
        <dbReference type="EMBL" id="OJG45476.1"/>
    </source>
</evidence>
<keyword evidence="2 4" id="KW-0442">Lipid degradation</keyword>
<organism evidence="6 7">
    <name type="scientific">Enterococcus hermanniensis</name>
    <dbReference type="NCBI Taxonomy" id="249189"/>
    <lineage>
        <taxon>Bacteria</taxon>
        <taxon>Bacillati</taxon>
        <taxon>Bacillota</taxon>
        <taxon>Bacilli</taxon>
        <taxon>Lactobacillales</taxon>
        <taxon>Enterococcaceae</taxon>
        <taxon>Enterococcus</taxon>
    </lineage>
</organism>
<dbReference type="CDD" id="cd07209">
    <property type="entry name" value="Pat_hypo_Ecoli_Z1214_like"/>
    <property type="match status" value="1"/>
</dbReference>
<evidence type="ECO:0000259" key="5">
    <source>
        <dbReference type="PROSITE" id="PS51635"/>
    </source>
</evidence>
<feature type="short sequence motif" description="GXGXXG" evidence="4">
    <location>
        <begin position="139"/>
        <end position="144"/>
    </location>
</feature>
<evidence type="ECO:0000256" key="2">
    <source>
        <dbReference type="ARBA" id="ARBA00022963"/>
    </source>
</evidence>
<feature type="short sequence motif" description="GXSXG" evidence="4">
    <location>
        <begin position="166"/>
        <end position="170"/>
    </location>
</feature>
<comment type="caution">
    <text evidence="6">The sequence shown here is derived from an EMBL/GenBank/DDBJ whole genome shotgun (WGS) entry which is preliminary data.</text>
</comment>
<dbReference type="InterPro" id="IPR016035">
    <property type="entry name" value="Acyl_Trfase/lysoPLipase"/>
</dbReference>
<evidence type="ECO:0000256" key="1">
    <source>
        <dbReference type="ARBA" id="ARBA00022801"/>
    </source>
</evidence>
<dbReference type="PROSITE" id="PS51635">
    <property type="entry name" value="PNPLA"/>
    <property type="match status" value="1"/>
</dbReference>
<dbReference type="InterPro" id="IPR002641">
    <property type="entry name" value="PNPLA_dom"/>
</dbReference>
<feature type="active site" description="Proton acceptor" evidence="4">
    <location>
        <position position="305"/>
    </location>
</feature>
<feature type="active site" description="Nucleophile" evidence="4">
    <location>
        <position position="168"/>
    </location>
</feature>
<dbReference type="InterPro" id="IPR050301">
    <property type="entry name" value="NTE"/>
</dbReference>
<protein>
    <recommendedName>
        <fullName evidence="5">PNPLA domain-containing protein</fullName>
    </recommendedName>
</protein>
<keyword evidence="3 4" id="KW-0443">Lipid metabolism</keyword>
<dbReference type="PANTHER" id="PTHR14226">
    <property type="entry name" value="NEUROPATHY TARGET ESTERASE/SWISS CHEESE D.MELANOGASTER"/>
    <property type="match status" value="1"/>
</dbReference>
<dbReference type="GO" id="GO:0016042">
    <property type="term" value="P:lipid catabolic process"/>
    <property type="evidence" value="ECO:0007669"/>
    <property type="project" value="UniProtKB-UniRule"/>
</dbReference>
<dbReference type="Proteomes" id="UP000182077">
    <property type="component" value="Unassembled WGS sequence"/>
</dbReference>
<feature type="domain" description="PNPLA" evidence="5">
    <location>
        <begin position="135"/>
        <end position="318"/>
    </location>
</feature>
<dbReference type="STRING" id="249189.RV04_GL002192"/>
<evidence type="ECO:0000256" key="3">
    <source>
        <dbReference type="ARBA" id="ARBA00023098"/>
    </source>
</evidence>
<reference evidence="6 7" key="1">
    <citation type="submission" date="2014-12" db="EMBL/GenBank/DDBJ databases">
        <title>Draft genome sequences of 29 type strains of Enterococci.</title>
        <authorList>
            <person name="Zhong Z."/>
            <person name="Sun Z."/>
            <person name="Liu W."/>
            <person name="Zhang W."/>
            <person name="Zhang H."/>
        </authorList>
    </citation>
    <scope>NUCLEOTIDE SEQUENCE [LARGE SCALE GENOMIC DNA]</scope>
    <source>
        <strain evidence="6 7">DSM 17122</strain>
    </source>
</reference>
<dbReference type="AlphaFoldDB" id="A0A1L8TME7"/>
<evidence type="ECO:0000256" key="4">
    <source>
        <dbReference type="PROSITE-ProRule" id="PRU01161"/>
    </source>
</evidence>
<dbReference type="SUPFAM" id="SSF52151">
    <property type="entry name" value="FabD/lysophospholipase-like"/>
    <property type="match status" value="1"/>
</dbReference>
<dbReference type="EMBL" id="JXKQ01000006">
    <property type="protein sequence ID" value="OJG45476.1"/>
    <property type="molecule type" value="Genomic_DNA"/>
</dbReference>
<dbReference type="RefSeq" id="WP_245791073.1">
    <property type="nucleotide sequence ID" value="NZ_JBHSHK010000022.1"/>
</dbReference>
<name>A0A1L8TME7_9ENTE</name>
<sequence length="538" mass="61590">MLKKIYVSELIATWKKFQQMNLLFPFYSSHQQARDHYFAAVKNGKGYRISTGTSELWFVKNEMVEGWQITNLLCLPNSNWQQGIQSLEKAARQQFKQQLALTFEATPILEHWLLSKGYSFTEGQWQKKLIYHTGLVLGGGGARGAYQIGVWQALLEKNIQFELIAGTSVGGLNGALIAQGDYPQAVALWEEIETDKVLEVTFNEVEEIDFSAQVQQLRTFLRTSMKQRGVSSRPLKHLLSEHLVPQKIKTGVPFYIVTTKISAFQEVVISLNHSPASEIIDWLLASAAFFPVMAMAKIGTDYYVDGGYRNNLPVDVALNHQKLTELVIVDVHGPGFDKRYHLPEAVAEIKLASSWSLGDLFLFQQSRSAKNRLLGYLETKKTLGDLQGVRYSFENQADFAVLTKAFIRYSQKQVTLDLEELVPKLQKFFHQSFPIELMSQFFLEFFAYWTRVSPLKSYTLAEFIQIVLRQFELPEPIVAADYSVQEQIEGFIESNNVFSVYRHIVQLAQQPSAFARTYRRWPVQTLLALFINYLQEEV</sequence>
<accession>A0A1L8TME7</accession>
<proteinExistence type="predicted"/>
<dbReference type="PANTHER" id="PTHR14226:SF57">
    <property type="entry name" value="BLR7027 PROTEIN"/>
    <property type="match status" value="1"/>
</dbReference>
<dbReference type="GO" id="GO:0016787">
    <property type="term" value="F:hydrolase activity"/>
    <property type="evidence" value="ECO:0007669"/>
    <property type="project" value="UniProtKB-UniRule"/>
</dbReference>
<dbReference type="Gene3D" id="3.40.1090.10">
    <property type="entry name" value="Cytosolic phospholipase A2 catalytic domain"/>
    <property type="match status" value="2"/>
</dbReference>
<evidence type="ECO:0000313" key="7">
    <source>
        <dbReference type="Proteomes" id="UP000182077"/>
    </source>
</evidence>
<keyword evidence="7" id="KW-1185">Reference proteome</keyword>
<feature type="short sequence motif" description="DGA/G" evidence="4">
    <location>
        <begin position="305"/>
        <end position="307"/>
    </location>
</feature>
<gene>
    <name evidence="6" type="ORF">RV04_GL002192</name>
</gene>